<keyword evidence="10" id="KW-1185">Reference proteome</keyword>
<evidence type="ECO:0000313" key="9">
    <source>
        <dbReference type="EMBL" id="CAG8487982.1"/>
    </source>
</evidence>
<evidence type="ECO:0000256" key="2">
    <source>
        <dbReference type="ARBA" id="ARBA00010617"/>
    </source>
</evidence>
<dbReference type="Proteomes" id="UP000789831">
    <property type="component" value="Unassembled WGS sequence"/>
</dbReference>
<dbReference type="EMBL" id="CAJVPL010000364">
    <property type="protein sequence ID" value="CAG8487982.1"/>
    <property type="molecule type" value="Genomic_DNA"/>
</dbReference>
<sequence>MSVVSKKALVPASPPQSKFNYPLFGDTIKIAKSVCQWSKGLAKQGKVVKAKVRGLDGTFKKQKIYHLSGIEGMQAFYNEQYVMRGNVPTFLDPYLLDGSSTLGNMMNGEEHRNKKEIILTAIHDPDHLKHIFSVLRNVTHSFLQDLRTKSKVYKYTTFHFERLLRDLIVRLITQFLWTHEDDDDFIEKMIKNISNAQQLIVKVRLSAYKKGMTFSKKLRDFSHRRLAEHRSDPEKYNDTMKHLMTVEPPLANDAIVMEIQHLVFSLHRIESAISAALICLLKHKKSDIYSNIMTELEKNQSYINLMREDMRIKTPITLALPNLTNVIKESLRIFPVNPVQFGTSIQEFIIQGYQIPKGRIIVGGLWATGFDRDIYDDPEGFHPNRFEHEISEVETGFEWTPFGCGETHRCAGQSIVISICTFVVARLLSAFELELVDPEQGFVYRKVVPVPSNELPLQVKIRPVEKVGL</sequence>
<reference evidence="9" key="1">
    <citation type="submission" date="2021-06" db="EMBL/GenBank/DDBJ databases">
        <authorList>
            <person name="Kallberg Y."/>
            <person name="Tangrot J."/>
            <person name="Rosling A."/>
        </authorList>
    </citation>
    <scope>NUCLEOTIDE SEQUENCE</scope>
    <source>
        <strain evidence="9">MT106</strain>
    </source>
</reference>
<dbReference type="Pfam" id="PF00067">
    <property type="entry name" value="p450"/>
    <property type="match status" value="1"/>
</dbReference>
<evidence type="ECO:0000313" key="10">
    <source>
        <dbReference type="Proteomes" id="UP000789831"/>
    </source>
</evidence>
<evidence type="ECO:0000256" key="5">
    <source>
        <dbReference type="ARBA" id="ARBA00023002"/>
    </source>
</evidence>
<evidence type="ECO:0000256" key="8">
    <source>
        <dbReference type="PIRSR" id="PIRSR602401-1"/>
    </source>
</evidence>
<accession>A0A9N8WIN5</accession>
<dbReference type="GO" id="GO:0005506">
    <property type="term" value="F:iron ion binding"/>
    <property type="evidence" value="ECO:0007669"/>
    <property type="project" value="InterPro"/>
</dbReference>
<dbReference type="InterPro" id="IPR002401">
    <property type="entry name" value="Cyt_P450_E_grp-I"/>
</dbReference>
<dbReference type="PANTHER" id="PTHR24286">
    <property type="entry name" value="CYTOCHROME P450 26"/>
    <property type="match status" value="1"/>
</dbReference>
<keyword evidence="5" id="KW-0560">Oxidoreductase</keyword>
<gene>
    <name evidence="9" type="ORF">AGERDE_LOCUS3595</name>
</gene>
<dbReference type="Gene3D" id="1.10.630.10">
    <property type="entry name" value="Cytochrome P450"/>
    <property type="match status" value="1"/>
</dbReference>
<comment type="caution">
    <text evidence="9">The sequence shown here is derived from an EMBL/GenBank/DDBJ whole genome shotgun (WGS) entry which is preliminary data.</text>
</comment>
<dbReference type="SUPFAM" id="SSF48264">
    <property type="entry name" value="Cytochrome P450"/>
    <property type="match status" value="1"/>
</dbReference>
<keyword evidence="4 8" id="KW-0479">Metal-binding</keyword>
<dbReference type="GO" id="GO:0004497">
    <property type="term" value="F:monooxygenase activity"/>
    <property type="evidence" value="ECO:0007669"/>
    <property type="project" value="UniProtKB-KW"/>
</dbReference>
<protein>
    <submittedName>
        <fullName evidence="9">6923_t:CDS:1</fullName>
    </submittedName>
</protein>
<keyword evidence="3 8" id="KW-0349">Heme</keyword>
<keyword evidence="7" id="KW-0503">Monooxygenase</keyword>
<evidence type="ECO:0000256" key="1">
    <source>
        <dbReference type="ARBA" id="ARBA00001971"/>
    </source>
</evidence>
<dbReference type="AlphaFoldDB" id="A0A9N8WIN5"/>
<dbReference type="InterPro" id="IPR036396">
    <property type="entry name" value="Cyt_P450_sf"/>
</dbReference>
<dbReference type="InterPro" id="IPR001128">
    <property type="entry name" value="Cyt_P450"/>
</dbReference>
<dbReference type="GO" id="GO:0016125">
    <property type="term" value="P:sterol metabolic process"/>
    <property type="evidence" value="ECO:0007669"/>
    <property type="project" value="TreeGrafter"/>
</dbReference>
<evidence type="ECO:0000256" key="6">
    <source>
        <dbReference type="ARBA" id="ARBA00023004"/>
    </source>
</evidence>
<feature type="binding site" description="axial binding residue" evidence="8">
    <location>
        <position position="410"/>
    </location>
    <ligand>
        <name>heme</name>
        <dbReference type="ChEBI" id="CHEBI:30413"/>
    </ligand>
    <ligandPart>
        <name>Fe</name>
        <dbReference type="ChEBI" id="CHEBI:18248"/>
    </ligandPart>
</feature>
<evidence type="ECO:0000256" key="3">
    <source>
        <dbReference type="ARBA" id="ARBA00022617"/>
    </source>
</evidence>
<dbReference type="GO" id="GO:0020037">
    <property type="term" value="F:heme binding"/>
    <property type="evidence" value="ECO:0007669"/>
    <property type="project" value="InterPro"/>
</dbReference>
<dbReference type="PRINTS" id="PR00463">
    <property type="entry name" value="EP450I"/>
</dbReference>
<organism evidence="9 10">
    <name type="scientific">Ambispora gerdemannii</name>
    <dbReference type="NCBI Taxonomy" id="144530"/>
    <lineage>
        <taxon>Eukaryota</taxon>
        <taxon>Fungi</taxon>
        <taxon>Fungi incertae sedis</taxon>
        <taxon>Mucoromycota</taxon>
        <taxon>Glomeromycotina</taxon>
        <taxon>Glomeromycetes</taxon>
        <taxon>Archaeosporales</taxon>
        <taxon>Ambisporaceae</taxon>
        <taxon>Ambispora</taxon>
    </lineage>
</organism>
<dbReference type="PANTHER" id="PTHR24286:SF24">
    <property type="entry name" value="LANOSTEROL 14-ALPHA DEMETHYLASE"/>
    <property type="match status" value="1"/>
</dbReference>
<proteinExistence type="inferred from homology"/>
<evidence type="ECO:0000256" key="7">
    <source>
        <dbReference type="ARBA" id="ARBA00023033"/>
    </source>
</evidence>
<dbReference type="CDD" id="cd00302">
    <property type="entry name" value="cytochrome_P450"/>
    <property type="match status" value="1"/>
</dbReference>
<name>A0A9N8WIN5_9GLOM</name>
<comment type="cofactor">
    <cofactor evidence="1 8">
        <name>heme</name>
        <dbReference type="ChEBI" id="CHEBI:30413"/>
    </cofactor>
</comment>
<keyword evidence="6 8" id="KW-0408">Iron</keyword>
<dbReference type="OrthoDB" id="2789670at2759"/>
<dbReference type="GO" id="GO:0016705">
    <property type="term" value="F:oxidoreductase activity, acting on paired donors, with incorporation or reduction of molecular oxygen"/>
    <property type="evidence" value="ECO:0007669"/>
    <property type="project" value="InterPro"/>
</dbReference>
<comment type="similarity">
    <text evidence="2">Belongs to the cytochrome P450 family.</text>
</comment>
<evidence type="ECO:0000256" key="4">
    <source>
        <dbReference type="ARBA" id="ARBA00022723"/>
    </source>
</evidence>